<accession>A0AAU7BST4</accession>
<organism evidence="2">
    <name type="scientific">Pontimicrobium sp. SW4</name>
    <dbReference type="NCBI Taxonomy" id="3153519"/>
    <lineage>
        <taxon>Bacteria</taxon>
        <taxon>Pseudomonadati</taxon>
        <taxon>Bacteroidota</taxon>
        <taxon>Flavobacteriia</taxon>
        <taxon>Flavobacteriales</taxon>
        <taxon>Flavobacteriaceae</taxon>
        <taxon>Pontimicrobium</taxon>
    </lineage>
</organism>
<dbReference type="EMBL" id="CP157199">
    <property type="protein sequence ID" value="XBG61375.1"/>
    <property type="molecule type" value="Genomic_DNA"/>
</dbReference>
<feature type="transmembrane region" description="Helical" evidence="1">
    <location>
        <begin position="134"/>
        <end position="153"/>
    </location>
</feature>
<feature type="transmembrane region" description="Helical" evidence="1">
    <location>
        <begin position="86"/>
        <end position="110"/>
    </location>
</feature>
<gene>
    <name evidence="2" type="ORF">ABGB03_00370</name>
</gene>
<feature type="transmembrane region" description="Helical" evidence="1">
    <location>
        <begin position="6"/>
        <end position="25"/>
    </location>
</feature>
<proteinExistence type="predicted"/>
<name>A0AAU7BST4_9FLAO</name>
<dbReference type="AlphaFoldDB" id="A0AAU7BST4"/>
<evidence type="ECO:0000256" key="1">
    <source>
        <dbReference type="SAM" id="Phobius"/>
    </source>
</evidence>
<reference evidence="2" key="1">
    <citation type="submission" date="2024-05" db="EMBL/GenBank/DDBJ databases">
        <title>Pontimicrobium maritimus sp. nov., isolated form sea water.</title>
        <authorList>
            <person name="Muhammad N."/>
            <person name="Vuong T.Q."/>
            <person name="Han H.L."/>
            <person name="Kim S.-G."/>
        </authorList>
    </citation>
    <scope>NUCLEOTIDE SEQUENCE</scope>
    <source>
        <strain evidence="2">SW4</strain>
    </source>
</reference>
<dbReference type="InterPro" id="IPR025367">
    <property type="entry name" value="DUF4271"/>
</dbReference>
<sequence length="215" mass="25006">MLREIISNEWFTVFFVLCLSILALAKRSFSTRFNDFLLLVSNSKYLKIYARDQKFIDQFDALLFINLIISLSLFCFLGYSTFVENITFNIILFLKILLGIGAIILIKVLLERIIGSLFEIDTLMDSYLFQKTNYKNFTGLLLLPINILLVFTIPLSVNVFFVIFGLLFLINLIGFITSFKTHQKTIINNIFYFILYLCALEIAPYVILYKLFINS</sequence>
<keyword evidence="1" id="KW-0812">Transmembrane</keyword>
<evidence type="ECO:0000313" key="2">
    <source>
        <dbReference type="EMBL" id="XBG61375.1"/>
    </source>
</evidence>
<feature type="transmembrane region" description="Helical" evidence="1">
    <location>
        <begin position="191"/>
        <end position="212"/>
    </location>
</feature>
<protein>
    <submittedName>
        <fullName evidence="2">DUF4271 domain-containing protein</fullName>
    </submittedName>
</protein>
<dbReference type="Pfam" id="PF14093">
    <property type="entry name" value="DUF4271"/>
    <property type="match status" value="1"/>
</dbReference>
<keyword evidence="1" id="KW-0472">Membrane</keyword>
<feature type="transmembrane region" description="Helical" evidence="1">
    <location>
        <begin position="159"/>
        <end position="179"/>
    </location>
</feature>
<keyword evidence="1" id="KW-1133">Transmembrane helix</keyword>
<dbReference type="RefSeq" id="WP_347923858.1">
    <property type="nucleotide sequence ID" value="NZ_CP157199.1"/>
</dbReference>
<feature type="transmembrane region" description="Helical" evidence="1">
    <location>
        <begin position="61"/>
        <end position="80"/>
    </location>
</feature>